<dbReference type="GO" id="GO:0020037">
    <property type="term" value="F:heme binding"/>
    <property type="evidence" value="ECO:0007669"/>
    <property type="project" value="InterPro"/>
</dbReference>
<evidence type="ECO:0000256" key="1">
    <source>
        <dbReference type="SAM" id="Phobius"/>
    </source>
</evidence>
<dbReference type="SUPFAM" id="SSF48264">
    <property type="entry name" value="Cytochrome P450"/>
    <property type="match status" value="1"/>
</dbReference>
<sequence length="173" mass="19271">ERERVRQHNTLTQTKRSKEMISVYVWLLCVLPLTISWVALAVRRLFPTGGATDRRAPGANRPPPGPRPLPLVGNLLQLGDQPHRTISGLARVYGPLMSLRLGRVPVVVVSSPSAAKQVLQTHDQELSARAVPDALRAHGHNELSVIWMPPSALWRRLRRLSNTHLFTPQCLDA</sequence>
<dbReference type="GO" id="GO:0005506">
    <property type="term" value="F:iron ion binding"/>
    <property type="evidence" value="ECO:0007669"/>
    <property type="project" value="InterPro"/>
</dbReference>
<keyword evidence="1" id="KW-1133">Transmembrane helix</keyword>
<dbReference type="PANTHER" id="PTHR24299">
    <property type="entry name" value="CYTOCHROME P450 FAMILY 1"/>
    <property type="match status" value="1"/>
</dbReference>
<feature type="transmembrane region" description="Helical" evidence="1">
    <location>
        <begin position="21"/>
        <end position="40"/>
    </location>
</feature>
<accession>A0A1D1ZIZ6</accession>
<organism evidence="2">
    <name type="scientific">Anthurium amnicola</name>
    <dbReference type="NCBI Taxonomy" id="1678845"/>
    <lineage>
        <taxon>Eukaryota</taxon>
        <taxon>Viridiplantae</taxon>
        <taxon>Streptophyta</taxon>
        <taxon>Embryophyta</taxon>
        <taxon>Tracheophyta</taxon>
        <taxon>Spermatophyta</taxon>
        <taxon>Magnoliopsida</taxon>
        <taxon>Liliopsida</taxon>
        <taxon>Araceae</taxon>
        <taxon>Pothoideae</taxon>
        <taxon>Potheae</taxon>
        <taxon>Anthurium</taxon>
    </lineage>
</organism>
<evidence type="ECO:0000313" key="2">
    <source>
        <dbReference type="EMBL" id="JAT66946.1"/>
    </source>
</evidence>
<dbReference type="GO" id="GO:0004497">
    <property type="term" value="F:monooxygenase activity"/>
    <property type="evidence" value="ECO:0007669"/>
    <property type="project" value="InterPro"/>
</dbReference>
<dbReference type="InterPro" id="IPR036396">
    <property type="entry name" value="Cyt_P450_sf"/>
</dbReference>
<protein>
    <submittedName>
        <fullName evidence="2">Cytochrome P450 76C4</fullName>
    </submittedName>
</protein>
<dbReference type="Pfam" id="PF00067">
    <property type="entry name" value="p450"/>
    <property type="match status" value="1"/>
</dbReference>
<feature type="non-terminal residue" evidence="2">
    <location>
        <position position="1"/>
    </location>
</feature>
<dbReference type="Gene3D" id="1.10.630.10">
    <property type="entry name" value="Cytochrome P450"/>
    <property type="match status" value="1"/>
</dbReference>
<dbReference type="PANTHER" id="PTHR24299:SF59">
    <property type="entry name" value="CYTOCHROME P450 SUPERFAMILY PROTEIN"/>
    <property type="match status" value="1"/>
</dbReference>
<dbReference type="AlphaFoldDB" id="A0A1D1ZIZ6"/>
<name>A0A1D1ZIZ6_9ARAE</name>
<dbReference type="GO" id="GO:0016705">
    <property type="term" value="F:oxidoreductase activity, acting on paired donors, with incorporation or reduction of molecular oxygen"/>
    <property type="evidence" value="ECO:0007669"/>
    <property type="project" value="InterPro"/>
</dbReference>
<feature type="non-terminal residue" evidence="2">
    <location>
        <position position="173"/>
    </location>
</feature>
<dbReference type="InterPro" id="IPR001128">
    <property type="entry name" value="Cyt_P450"/>
</dbReference>
<dbReference type="EMBL" id="GDJX01000990">
    <property type="protein sequence ID" value="JAT66946.1"/>
    <property type="molecule type" value="Transcribed_RNA"/>
</dbReference>
<dbReference type="InterPro" id="IPR002401">
    <property type="entry name" value="Cyt_P450_E_grp-I"/>
</dbReference>
<reference evidence="2" key="1">
    <citation type="submission" date="2015-07" db="EMBL/GenBank/DDBJ databases">
        <title>Transcriptome Assembly of Anthurium amnicola.</title>
        <authorList>
            <person name="Suzuki J."/>
        </authorList>
    </citation>
    <scope>NUCLEOTIDE SEQUENCE</scope>
</reference>
<keyword evidence="1" id="KW-0472">Membrane</keyword>
<proteinExistence type="predicted"/>
<gene>
    <name evidence="2" type="primary">CYP76C4_0</name>
    <name evidence="2" type="ORF">g.117965</name>
</gene>
<keyword evidence="1" id="KW-0812">Transmembrane</keyword>
<dbReference type="PRINTS" id="PR00463">
    <property type="entry name" value="EP450I"/>
</dbReference>